<dbReference type="AlphaFoldDB" id="A0A0K0XZC8"/>
<evidence type="ECO:0000313" key="1">
    <source>
        <dbReference type="EMBL" id="AKS43039.1"/>
    </source>
</evidence>
<sequence>MRFLRYLISLWLIASSVPDAGAQPSFDDAVMGYAYANSAGTLQFDNLYSRTGNDIVSQHPSTGVHTIQIHRVIAQGSFVPMAAWAGSSTRGCTIQGYGFSLTPQFTPYRWARIFCFDELGNPLNAWHQFMLVDEGGVDGNNAKLAFADSQQALPSGNFLDLSAGSTHNPGGGTTTLARLGVGQYEVTFNGLGAVMPRGSTVQVIAVSPTQPRTCRVDDWTLHFAGSNNARVRVHCYGLPDDGLVDSQFVVLLASTESSPSAAASAAIPGEVGPPTVWTPLSGEDVHNPHGEVEYRWDPVGLGGFYQVRFRWPSESDEGVAFSSPVSPSIYNCTNSPAHRPPGESADYLYVNVVCRRPDGGNSTSGFNLLLAQVLAPPLPDRIFSDRFEP</sequence>
<reference evidence="1 2" key="1">
    <citation type="submission" date="2015-07" db="EMBL/GenBank/DDBJ databases">
        <authorList>
            <person name="Noorani M."/>
        </authorList>
    </citation>
    <scope>NUCLEOTIDE SEQUENCE [LARGE SCALE GENOMIC DNA]</scope>
    <source>
        <strain evidence="1 2">KCTC 42284</strain>
    </source>
</reference>
<dbReference type="EMBL" id="CP012154">
    <property type="protein sequence ID" value="AKS43039.1"/>
    <property type="molecule type" value="Genomic_DNA"/>
</dbReference>
<dbReference type="OrthoDB" id="3806195at2"/>
<evidence type="ECO:0000313" key="2">
    <source>
        <dbReference type="Proteomes" id="UP000066624"/>
    </source>
</evidence>
<dbReference type="Proteomes" id="UP000066624">
    <property type="component" value="Chromosome"/>
</dbReference>
<name>A0A0K0XZC8_9GAMM</name>
<keyword evidence="2" id="KW-1185">Reference proteome</keyword>
<gene>
    <name evidence="1" type="ORF">WM2015_2681</name>
</gene>
<protein>
    <submittedName>
        <fullName evidence="1">Uncharacterized protein</fullName>
    </submittedName>
</protein>
<organism evidence="1 2">
    <name type="scientific">Wenzhouxiangella marina</name>
    <dbReference type="NCBI Taxonomy" id="1579979"/>
    <lineage>
        <taxon>Bacteria</taxon>
        <taxon>Pseudomonadati</taxon>
        <taxon>Pseudomonadota</taxon>
        <taxon>Gammaproteobacteria</taxon>
        <taxon>Chromatiales</taxon>
        <taxon>Wenzhouxiangellaceae</taxon>
        <taxon>Wenzhouxiangella</taxon>
    </lineage>
</organism>
<accession>A0A0K0XZC8</accession>
<dbReference type="KEGG" id="wma:WM2015_2681"/>
<dbReference type="RefSeq" id="WP_049726549.1">
    <property type="nucleotide sequence ID" value="NZ_CP012154.1"/>
</dbReference>
<proteinExistence type="predicted"/>